<reference evidence="1" key="1">
    <citation type="submission" date="2014-11" db="EMBL/GenBank/DDBJ databases">
        <authorList>
            <person name="Amaro Gonzalez C."/>
        </authorList>
    </citation>
    <scope>NUCLEOTIDE SEQUENCE</scope>
</reference>
<sequence length="35" mass="4059">MLEIIIEEKTLLHCCFLSQCLLVTIVLPQREGSER</sequence>
<protein>
    <submittedName>
        <fullName evidence="1">Uncharacterized protein</fullName>
    </submittedName>
</protein>
<dbReference type="AlphaFoldDB" id="A0A0E9RQ72"/>
<proteinExistence type="predicted"/>
<accession>A0A0E9RQ72</accession>
<evidence type="ECO:0000313" key="1">
    <source>
        <dbReference type="EMBL" id="JAH31239.1"/>
    </source>
</evidence>
<dbReference type="EMBL" id="GBXM01077338">
    <property type="protein sequence ID" value="JAH31239.1"/>
    <property type="molecule type" value="Transcribed_RNA"/>
</dbReference>
<reference evidence="1" key="2">
    <citation type="journal article" date="2015" name="Fish Shellfish Immunol.">
        <title>Early steps in the European eel (Anguilla anguilla)-Vibrio vulnificus interaction in the gills: Role of the RtxA13 toxin.</title>
        <authorList>
            <person name="Callol A."/>
            <person name="Pajuelo D."/>
            <person name="Ebbesson L."/>
            <person name="Teles M."/>
            <person name="MacKenzie S."/>
            <person name="Amaro C."/>
        </authorList>
    </citation>
    <scope>NUCLEOTIDE SEQUENCE</scope>
</reference>
<name>A0A0E9RQ72_ANGAN</name>
<organism evidence="1">
    <name type="scientific">Anguilla anguilla</name>
    <name type="common">European freshwater eel</name>
    <name type="synonym">Muraena anguilla</name>
    <dbReference type="NCBI Taxonomy" id="7936"/>
    <lineage>
        <taxon>Eukaryota</taxon>
        <taxon>Metazoa</taxon>
        <taxon>Chordata</taxon>
        <taxon>Craniata</taxon>
        <taxon>Vertebrata</taxon>
        <taxon>Euteleostomi</taxon>
        <taxon>Actinopterygii</taxon>
        <taxon>Neopterygii</taxon>
        <taxon>Teleostei</taxon>
        <taxon>Anguilliformes</taxon>
        <taxon>Anguillidae</taxon>
        <taxon>Anguilla</taxon>
    </lineage>
</organism>